<evidence type="ECO:0000313" key="3">
    <source>
        <dbReference type="Proteomes" id="UP000215377"/>
    </source>
</evidence>
<sequence length="125" mass="13291">MTYHPDNFVVWTEIPTTDMDRAIGFYQAVLQTELTVDDTGPNPIAIFRTQTPGSGTAGHIYPGIPAARGAGPTVHFNAPGPLEDSLERVKTAGGTVVSPIITIPAGRFAYCEDLDGNSIGMMERG</sequence>
<proteinExistence type="predicted"/>
<gene>
    <name evidence="2" type="ORF">ATO3_04770</name>
</gene>
<dbReference type="InterPro" id="IPR037523">
    <property type="entry name" value="VOC_core"/>
</dbReference>
<dbReference type="InterPro" id="IPR004360">
    <property type="entry name" value="Glyas_Fos-R_dOase_dom"/>
</dbReference>
<name>A0A225NTD8_9RHOB</name>
<dbReference type="CDD" id="cd07247">
    <property type="entry name" value="SgaA_N_like"/>
    <property type="match status" value="1"/>
</dbReference>
<dbReference type="Pfam" id="PF00903">
    <property type="entry name" value="Glyoxalase"/>
    <property type="match status" value="1"/>
</dbReference>
<feature type="domain" description="VOC" evidence="1">
    <location>
        <begin position="8"/>
        <end position="124"/>
    </location>
</feature>
<dbReference type="PROSITE" id="PS51819">
    <property type="entry name" value="VOC"/>
    <property type="match status" value="1"/>
</dbReference>
<evidence type="ECO:0000259" key="1">
    <source>
        <dbReference type="PROSITE" id="PS51819"/>
    </source>
</evidence>
<dbReference type="AlphaFoldDB" id="A0A225NTD8"/>
<dbReference type="InterPro" id="IPR029068">
    <property type="entry name" value="Glyas_Bleomycin-R_OHBP_Dase"/>
</dbReference>
<dbReference type="EMBL" id="AQQR01000001">
    <property type="protein sequence ID" value="OWU78089.1"/>
    <property type="molecule type" value="Genomic_DNA"/>
</dbReference>
<dbReference type="Proteomes" id="UP000215377">
    <property type="component" value="Unassembled WGS sequence"/>
</dbReference>
<dbReference type="Gene3D" id="3.10.180.10">
    <property type="entry name" value="2,3-Dihydroxybiphenyl 1,2-Dioxygenase, domain 1"/>
    <property type="match status" value="1"/>
</dbReference>
<dbReference type="PANTHER" id="PTHR33993">
    <property type="entry name" value="GLYOXALASE-RELATED"/>
    <property type="match status" value="1"/>
</dbReference>
<evidence type="ECO:0000313" key="2">
    <source>
        <dbReference type="EMBL" id="OWU78089.1"/>
    </source>
</evidence>
<keyword evidence="3" id="KW-1185">Reference proteome</keyword>
<comment type="caution">
    <text evidence="2">The sequence shown here is derived from an EMBL/GenBank/DDBJ whole genome shotgun (WGS) entry which is preliminary data.</text>
</comment>
<organism evidence="2 3">
    <name type="scientific">Marinibacterium profundimaris</name>
    <dbReference type="NCBI Taxonomy" id="1679460"/>
    <lineage>
        <taxon>Bacteria</taxon>
        <taxon>Pseudomonadati</taxon>
        <taxon>Pseudomonadota</taxon>
        <taxon>Alphaproteobacteria</taxon>
        <taxon>Rhodobacterales</taxon>
        <taxon>Paracoccaceae</taxon>
        <taxon>Marinibacterium</taxon>
    </lineage>
</organism>
<accession>A0A225NTD8</accession>
<dbReference type="PANTHER" id="PTHR33993:SF2">
    <property type="entry name" value="VOC DOMAIN-CONTAINING PROTEIN"/>
    <property type="match status" value="1"/>
</dbReference>
<dbReference type="RefSeq" id="WP_198963200.1">
    <property type="nucleotide sequence ID" value="NZ_AQQR01000001.1"/>
</dbReference>
<dbReference type="InterPro" id="IPR052164">
    <property type="entry name" value="Anthracycline_SecMetBiosynth"/>
</dbReference>
<dbReference type="SUPFAM" id="SSF54593">
    <property type="entry name" value="Glyoxalase/Bleomycin resistance protein/Dihydroxybiphenyl dioxygenase"/>
    <property type="match status" value="1"/>
</dbReference>
<reference evidence="2 3" key="1">
    <citation type="submission" date="2013-04" db="EMBL/GenBank/DDBJ databases">
        <title>Oceanicola sp. 22II1-22F33 Genome Sequencing.</title>
        <authorList>
            <person name="Lai Q."/>
            <person name="Li G."/>
            <person name="Shao Z."/>
        </authorList>
    </citation>
    <scope>NUCLEOTIDE SEQUENCE [LARGE SCALE GENOMIC DNA]</scope>
    <source>
        <strain evidence="2 3">22II1-22F33</strain>
    </source>
</reference>
<protein>
    <submittedName>
        <fullName evidence="2">Glyoxalase</fullName>
    </submittedName>
</protein>